<evidence type="ECO:0000313" key="2">
    <source>
        <dbReference type="Proteomes" id="UP000295565"/>
    </source>
</evidence>
<sequence>MNQHTFEMQTRSAPEVLERILRVTRHRGFTVKSMQMDELGSEQAIRIRFTVCSERSISLLFNQLNKLIDVAQINELCNDQQQKWA</sequence>
<organism evidence="1 2">
    <name type="scientific">Celerinatantimonas diazotrophica</name>
    <dbReference type="NCBI Taxonomy" id="412034"/>
    <lineage>
        <taxon>Bacteria</taxon>
        <taxon>Pseudomonadati</taxon>
        <taxon>Pseudomonadota</taxon>
        <taxon>Gammaproteobacteria</taxon>
        <taxon>Celerinatantimonadaceae</taxon>
        <taxon>Celerinatantimonas</taxon>
    </lineage>
</organism>
<comment type="caution">
    <text evidence="1">The sequence shown here is derived from an EMBL/GenBank/DDBJ whole genome shotgun (WGS) entry which is preliminary data.</text>
</comment>
<protein>
    <submittedName>
        <fullName evidence="1">Acetolactate synthase small subunit</fullName>
    </submittedName>
</protein>
<reference evidence="1 2" key="1">
    <citation type="submission" date="2019-03" db="EMBL/GenBank/DDBJ databases">
        <title>Genomic Encyclopedia of Type Strains, Phase IV (KMG-IV): sequencing the most valuable type-strain genomes for metagenomic binning, comparative biology and taxonomic classification.</title>
        <authorList>
            <person name="Goeker M."/>
        </authorList>
    </citation>
    <scope>NUCLEOTIDE SEQUENCE [LARGE SCALE GENOMIC DNA]</scope>
    <source>
        <strain evidence="1 2">DSM 18577</strain>
    </source>
</reference>
<dbReference type="EMBL" id="SMGD01000004">
    <property type="protein sequence ID" value="TCK62722.1"/>
    <property type="molecule type" value="Genomic_DNA"/>
</dbReference>
<dbReference type="Gene3D" id="3.30.70.260">
    <property type="match status" value="1"/>
</dbReference>
<dbReference type="AlphaFoldDB" id="A0A4R1KDR5"/>
<dbReference type="NCBIfam" id="NF008362">
    <property type="entry name" value="PRK11152.1"/>
    <property type="match status" value="1"/>
</dbReference>
<gene>
    <name evidence="1" type="ORF">EV690_0388</name>
</gene>
<evidence type="ECO:0000313" key="1">
    <source>
        <dbReference type="EMBL" id="TCK62722.1"/>
    </source>
</evidence>
<dbReference type="Proteomes" id="UP000295565">
    <property type="component" value="Unassembled WGS sequence"/>
</dbReference>
<proteinExistence type="predicted"/>
<dbReference type="Pfam" id="PF13710">
    <property type="entry name" value="ACT_5"/>
    <property type="match status" value="1"/>
</dbReference>
<dbReference type="RefSeq" id="WP_131911261.1">
    <property type="nucleotide sequence ID" value="NZ_OU594967.1"/>
</dbReference>
<dbReference type="SUPFAM" id="SSF55021">
    <property type="entry name" value="ACT-like"/>
    <property type="match status" value="1"/>
</dbReference>
<accession>A0A4R1KDR5</accession>
<dbReference type="OrthoDB" id="6198158at2"/>
<name>A0A4R1KDR5_9GAMM</name>
<dbReference type="InterPro" id="IPR045865">
    <property type="entry name" value="ACT-like_dom_sf"/>
</dbReference>
<keyword evidence="2" id="KW-1185">Reference proteome</keyword>